<comment type="similarity">
    <text evidence="2">Belongs to the CRISPR-associated exonuclease Cas4 family.</text>
</comment>
<comment type="caution">
    <text evidence="15">The sequence shown here is derived from an EMBL/GenBank/DDBJ whole genome shotgun (WGS) entry which is preliminary data.</text>
</comment>
<reference evidence="15" key="1">
    <citation type="journal article" date="2015" name="Nature">
        <title>Complex archaea that bridge the gap between prokaryotes and eukaryotes.</title>
        <authorList>
            <person name="Spang A."/>
            <person name="Saw J.H."/>
            <person name="Jorgensen S.L."/>
            <person name="Zaremba-Niedzwiedzka K."/>
            <person name="Martijn J."/>
            <person name="Lind A.E."/>
            <person name="van Eijk R."/>
            <person name="Schleper C."/>
            <person name="Guy L."/>
            <person name="Ettema T.J."/>
        </authorList>
    </citation>
    <scope>NUCLEOTIDE SEQUENCE</scope>
</reference>
<dbReference type="GO" id="GO:0051536">
    <property type="term" value="F:iron-sulfur cluster binding"/>
    <property type="evidence" value="ECO:0007669"/>
    <property type="project" value="UniProtKB-KW"/>
</dbReference>
<protein>
    <recommendedName>
        <fullName evidence="4">CRISPR-associated exonuclease Cas4</fullName>
        <ecNumber evidence="3">3.1.12.1</ecNumber>
    </recommendedName>
</protein>
<feature type="domain" description="DUF83" evidence="14">
    <location>
        <begin position="14"/>
        <end position="184"/>
    </location>
</feature>
<comment type="cofactor">
    <cofactor evidence="1">
        <name>[4Fe-4S] cluster</name>
        <dbReference type="ChEBI" id="CHEBI:49883"/>
    </cofactor>
</comment>
<gene>
    <name evidence="15" type="ORF">LCGC14_1877200</name>
</gene>
<evidence type="ECO:0000256" key="6">
    <source>
        <dbReference type="ARBA" id="ARBA00022723"/>
    </source>
</evidence>
<evidence type="ECO:0000256" key="10">
    <source>
        <dbReference type="ARBA" id="ARBA00023014"/>
    </source>
</evidence>
<evidence type="ECO:0000256" key="2">
    <source>
        <dbReference type="ARBA" id="ARBA00009189"/>
    </source>
</evidence>
<evidence type="ECO:0000256" key="5">
    <source>
        <dbReference type="ARBA" id="ARBA00022722"/>
    </source>
</evidence>
<keyword evidence="5" id="KW-0540">Nuclease</keyword>
<dbReference type="Gene3D" id="3.90.320.10">
    <property type="match status" value="1"/>
</dbReference>
<dbReference type="InterPro" id="IPR013343">
    <property type="entry name" value="CRISPR-assoc_prot_Cas4"/>
</dbReference>
<dbReference type="NCBIfam" id="TIGR00372">
    <property type="entry name" value="cas4"/>
    <property type="match status" value="1"/>
</dbReference>
<evidence type="ECO:0000256" key="12">
    <source>
        <dbReference type="ARBA" id="ARBA00023211"/>
    </source>
</evidence>
<evidence type="ECO:0000256" key="7">
    <source>
        <dbReference type="ARBA" id="ARBA00022801"/>
    </source>
</evidence>
<keyword evidence="9" id="KW-0408">Iron</keyword>
<dbReference type="GO" id="GO:0046872">
    <property type="term" value="F:metal ion binding"/>
    <property type="evidence" value="ECO:0007669"/>
    <property type="project" value="UniProtKB-KW"/>
</dbReference>
<dbReference type="Pfam" id="PF01930">
    <property type="entry name" value="Cas_Cas4"/>
    <property type="match status" value="1"/>
</dbReference>
<dbReference type="GO" id="GO:0004527">
    <property type="term" value="F:exonuclease activity"/>
    <property type="evidence" value="ECO:0007669"/>
    <property type="project" value="UniProtKB-KW"/>
</dbReference>
<evidence type="ECO:0000256" key="1">
    <source>
        <dbReference type="ARBA" id="ARBA00001966"/>
    </source>
</evidence>
<keyword evidence="11" id="KW-0051">Antiviral defense</keyword>
<evidence type="ECO:0000256" key="11">
    <source>
        <dbReference type="ARBA" id="ARBA00023118"/>
    </source>
</evidence>
<keyword evidence="10" id="KW-0411">Iron-sulfur</keyword>
<evidence type="ECO:0000256" key="13">
    <source>
        <dbReference type="ARBA" id="ARBA00033996"/>
    </source>
</evidence>
<dbReference type="InterPro" id="IPR011604">
    <property type="entry name" value="PDDEXK-like_dom_sf"/>
</dbReference>
<dbReference type="AlphaFoldDB" id="A0A0F9G3C3"/>
<evidence type="ECO:0000256" key="3">
    <source>
        <dbReference type="ARBA" id="ARBA00012768"/>
    </source>
</evidence>
<keyword evidence="6" id="KW-0479">Metal-binding</keyword>
<evidence type="ECO:0000256" key="9">
    <source>
        <dbReference type="ARBA" id="ARBA00023004"/>
    </source>
</evidence>
<keyword evidence="12" id="KW-0464">Manganese</keyword>
<feature type="non-terminal residue" evidence="15">
    <location>
        <position position="1"/>
    </location>
</feature>
<evidence type="ECO:0000313" key="15">
    <source>
        <dbReference type="EMBL" id="KKL93188.1"/>
    </source>
</evidence>
<comment type="catalytic activity">
    <reaction evidence="13">
        <text>exonucleolytic cleavage in the 5'- to 3'-direction to yield nucleoside 3'-phosphates.</text>
        <dbReference type="EC" id="3.1.12.1"/>
    </reaction>
</comment>
<evidence type="ECO:0000259" key="14">
    <source>
        <dbReference type="Pfam" id="PF01930"/>
    </source>
</evidence>
<dbReference type="EC" id="3.1.12.1" evidence="3"/>
<keyword evidence="7" id="KW-0378">Hydrolase</keyword>
<dbReference type="GO" id="GO:0051607">
    <property type="term" value="P:defense response to virus"/>
    <property type="evidence" value="ECO:0007669"/>
    <property type="project" value="UniProtKB-KW"/>
</dbReference>
<proteinExistence type="inferred from homology"/>
<organism evidence="15">
    <name type="scientific">marine sediment metagenome</name>
    <dbReference type="NCBI Taxonomy" id="412755"/>
    <lineage>
        <taxon>unclassified sequences</taxon>
        <taxon>metagenomes</taxon>
        <taxon>ecological metagenomes</taxon>
    </lineage>
</organism>
<accession>A0A0F9G3C3</accession>
<evidence type="ECO:0000256" key="4">
    <source>
        <dbReference type="ARBA" id="ARBA00020049"/>
    </source>
</evidence>
<dbReference type="PANTHER" id="PTHR36531:SF6">
    <property type="entry name" value="DNA REPLICATION ATP-DEPENDENT HELICASE_NUCLEASE DNA2"/>
    <property type="match status" value="1"/>
</dbReference>
<sequence>AFLMFSHHYIEPHQVNSFVYCKRKWFYQNRLKLQITNDDFEIGLYVHENHWMKTIKRKDIYLVSEKLRLKGICDYIIEENGIQTPIEVKKGKCIAEKPYKNDVMQLLCYILLLEEHFKLRYTHGYIIYVGSKRKFKINVTPILRKTLQKCFKEIKAYYSNGKIPKHQKSKSWCRGCSYEEYCWSI</sequence>
<name>A0A0F9G3C3_9ZZZZ</name>
<dbReference type="EMBL" id="LAZR01019258">
    <property type="protein sequence ID" value="KKL93188.1"/>
    <property type="molecule type" value="Genomic_DNA"/>
</dbReference>
<dbReference type="InterPro" id="IPR051827">
    <property type="entry name" value="Cas4_exonuclease"/>
</dbReference>
<evidence type="ECO:0000256" key="8">
    <source>
        <dbReference type="ARBA" id="ARBA00022839"/>
    </source>
</evidence>
<dbReference type="InterPro" id="IPR022765">
    <property type="entry name" value="Dna2/Cas4_DUF83"/>
</dbReference>
<keyword evidence="8" id="KW-0269">Exonuclease</keyword>
<dbReference type="PANTHER" id="PTHR36531">
    <property type="entry name" value="CRISPR-ASSOCIATED EXONUCLEASE CAS4"/>
    <property type="match status" value="1"/>
</dbReference>